<evidence type="ECO:0000313" key="1">
    <source>
        <dbReference type="EMBL" id="KAL0067447.1"/>
    </source>
</evidence>
<reference evidence="1 2" key="1">
    <citation type="submission" date="2024-05" db="EMBL/GenBank/DDBJ databases">
        <title>A draft genome resource for the thread blight pathogen Marasmius tenuissimus strain MS-2.</title>
        <authorList>
            <person name="Yulfo-Soto G.E."/>
            <person name="Baruah I.K."/>
            <person name="Amoako-Attah I."/>
            <person name="Bukari Y."/>
            <person name="Meinhardt L.W."/>
            <person name="Bailey B.A."/>
            <person name="Cohen S.P."/>
        </authorList>
    </citation>
    <scope>NUCLEOTIDE SEQUENCE [LARGE SCALE GENOMIC DNA]</scope>
    <source>
        <strain evidence="1 2">MS-2</strain>
    </source>
</reference>
<name>A0ABR3A271_9AGAR</name>
<gene>
    <name evidence="1" type="ORF">AAF712_005434</name>
</gene>
<dbReference type="EMBL" id="JBBXMP010000025">
    <property type="protein sequence ID" value="KAL0067447.1"/>
    <property type="molecule type" value="Genomic_DNA"/>
</dbReference>
<comment type="caution">
    <text evidence="1">The sequence shown here is derived from an EMBL/GenBank/DDBJ whole genome shotgun (WGS) entry which is preliminary data.</text>
</comment>
<evidence type="ECO:0000313" key="2">
    <source>
        <dbReference type="Proteomes" id="UP001437256"/>
    </source>
</evidence>
<proteinExistence type="predicted"/>
<evidence type="ECO:0008006" key="3">
    <source>
        <dbReference type="Google" id="ProtNLM"/>
    </source>
</evidence>
<dbReference type="Gene3D" id="1.20.1280.50">
    <property type="match status" value="1"/>
</dbReference>
<accession>A0ABR3A271</accession>
<organism evidence="1 2">
    <name type="scientific">Marasmius tenuissimus</name>
    <dbReference type="NCBI Taxonomy" id="585030"/>
    <lineage>
        <taxon>Eukaryota</taxon>
        <taxon>Fungi</taxon>
        <taxon>Dikarya</taxon>
        <taxon>Basidiomycota</taxon>
        <taxon>Agaricomycotina</taxon>
        <taxon>Agaricomycetes</taxon>
        <taxon>Agaricomycetidae</taxon>
        <taxon>Agaricales</taxon>
        <taxon>Marasmiineae</taxon>
        <taxon>Marasmiaceae</taxon>
        <taxon>Marasmius</taxon>
    </lineage>
</organism>
<protein>
    <recommendedName>
        <fullName evidence="3">F-box domain-containing protein</fullName>
    </recommendedName>
</protein>
<sequence length="577" mass="64944">MLPESDEDHILAGKTELTSIQENLAELQSRKAKLENFISQHLALKSPIRRIPEDILREVFEMCLPEDRLPARELAEAPLLLTTVCRSWRAVAVSTPTLWNAVQIRLPSVMRHDLADDTFEDLVARRLEGTKLWLERSGSLPLSIHFSAQLGCSCNSWTSIRAEWERANPLISESMARFIRLFVSYYPRWRRVSFNVPAPVLRYEEIPISQLFPDRLETLEIIRTFSEVHPENGLLSNLLRAPTLKALHLHEERMFDNLDLPTRFHGLTRLIVTSSTYGLIAPETAFNLLRCCSHTLAVCSLDLACHAAPTGLPPMVDGPLALLCLRRLIIRFRGRAFSATMTPLFQSFAAPQLKQIGFHVLGPQAIPARTLNTEDLLSFLSDFVRRCGCDLTLASLSLSLPVGAENAAQLLETLPALTTLKVVSDSFASSSIAAYHHGQTAGVCTVTSEFLERLTLGSNPSETFGCPHLEYVHFKDCDPQFYEPLLEFAESRTYGDRQKALHSYYVDFWRPIPDGDNVRQRLRLLREAGVDVKWRSRLRPTPRVNNDGPRDGLEGIHGEEFLFPASEDTSSSASISY</sequence>
<keyword evidence="2" id="KW-1185">Reference proteome</keyword>
<dbReference type="Proteomes" id="UP001437256">
    <property type="component" value="Unassembled WGS sequence"/>
</dbReference>